<evidence type="ECO:0000256" key="7">
    <source>
        <dbReference type="SAM" id="Coils"/>
    </source>
</evidence>
<dbReference type="InterPro" id="IPR029016">
    <property type="entry name" value="GAF-like_dom_sf"/>
</dbReference>
<comment type="function">
    <text evidence="5 6">Negative regulator of class I heat shock genes (grpE-dnaK-dnaJ and groELS operons). Prevents heat-shock induction of these operons.</text>
</comment>
<feature type="domain" description="Heat-inducible transcription repressor HrcA C-terminal" evidence="8">
    <location>
        <begin position="107"/>
        <end position="327"/>
    </location>
</feature>
<evidence type="ECO:0000256" key="3">
    <source>
        <dbReference type="ARBA" id="ARBA00023016"/>
    </source>
</evidence>
<dbReference type="GO" id="GO:0003677">
    <property type="term" value="F:DNA binding"/>
    <property type="evidence" value="ECO:0007669"/>
    <property type="project" value="InterPro"/>
</dbReference>
<feature type="coiled-coil region" evidence="7">
    <location>
        <begin position="88"/>
        <end position="115"/>
    </location>
</feature>
<evidence type="ECO:0000256" key="2">
    <source>
        <dbReference type="ARBA" id="ARBA00023015"/>
    </source>
</evidence>
<evidence type="ECO:0000259" key="8">
    <source>
        <dbReference type="Pfam" id="PF01628"/>
    </source>
</evidence>
<dbReference type="SUPFAM" id="SSF55781">
    <property type="entry name" value="GAF domain-like"/>
    <property type="match status" value="1"/>
</dbReference>
<dbReference type="EMBL" id="CP003065">
    <property type="protein sequence ID" value="AEV69323.1"/>
    <property type="molecule type" value="Genomic_DNA"/>
</dbReference>
<comment type="similarity">
    <text evidence="6">Belongs to the HrcA family.</text>
</comment>
<dbReference type="KEGG" id="ccl:Clocl_2770"/>
<reference evidence="9 10" key="2">
    <citation type="journal article" date="2012" name="Stand. Genomic Sci.">
        <title>Complete Genome Sequence of Clostridium clariflavum DSM 19732.</title>
        <authorList>
            <person name="Izquierdo J.A."/>
            <person name="Goodwin L."/>
            <person name="Davenport K.W."/>
            <person name="Teshima H."/>
            <person name="Bruce D."/>
            <person name="Detter C."/>
            <person name="Tapia R."/>
            <person name="Han S."/>
            <person name="Land M."/>
            <person name="Hauser L."/>
            <person name="Jeffries C.D."/>
            <person name="Han J."/>
            <person name="Pitluck S."/>
            <person name="Nolan M."/>
            <person name="Chen A."/>
            <person name="Huntemann M."/>
            <person name="Mavromatis K."/>
            <person name="Mikhailova N."/>
            <person name="Liolios K."/>
            <person name="Woyke T."/>
            <person name="Lynd L.R."/>
        </authorList>
    </citation>
    <scope>NUCLEOTIDE SEQUENCE [LARGE SCALE GENOMIC DNA]</scope>
    <source>
        <strain evidence="10">DSM 19732 / NBRC 101661 / EBR45</strain>
    </source>
</reference>
<dbReference type="Gene3D" id="3.30.390.60">
    <property type="entry name" value="Heat-inducible transcription repressor hrca homolog, domain 3"/>
    <property type="match status" value="1"/>
</dbReference>
<dbReference type="FunFam" id="1.10.10.10:FF:000049">
    <property type="entry name" value="Heat-inducible transcription repressor HrcA"/>
    <property type="match status" value="1"/>
</dbReference>
<dbReference type="NCBIfam" id="TIGR00331">
    <property type="entry name" value="hrcA"/>
    <property type="match status" value="1"/>
</dbReference>
<dbReference type="HAMAP" id="MF_00081">
    <property type="entry name" value="HrcA"/>
    <property type="match status" value="1"/>
</dbReference>
<dbReference type="InterPro" id="IPR021153">
    <property type="entry name" value="HrcA_C"/>
</dbReference>
<reference evidence="10" key="1">
    <citation type="submission" date="2011-12" db="EMBL/GenBank/DDBJ databases">
        <title>Complete sequence of Clostridium clariflavum DSM 19732.</title>
        <authorList>
            <consortium name="US DOE Joint Genome Institute"/>
            <person name="Lucas S."/>
            <person name="Han J."/>
            <person name="Lapidus A."/>
            <person name="Cheng J.-F."/>
            <person name="Goodwin L."/>
            <person name="Pitluck S."/>
            <person name="Peters L."/>
            <person name="Teshima H."/>
            <person name="Detter J.C."/>
            <person name="Han C."/>
            <person name="Tapia R."/>
            <person name="Land M."/>
            <person name="Hauser L."/>
            <person name="Kyrpides N."/>
            <person name="Ivanova N."/>
            <person name="Pagani I."/>
            <person name="Kitzmiller T."/>
            <person name="Lynd L."/>
            <person name="Izquierdo J."/>
            <person name="Woyke T."/>
        </authorList>
    </citation>
    <scope>NUCLEOTIDE SEQUENCE [LARGE SCALE GENOMIC DNA]</scope>
    <source>
        <strain evidence="10">DSM 19732 / NBRC 101661 / EBR45</strain>
    </source>
</reference>
<gene>
    <name evidence="6" type="primary">hrcA</name>
    <name evidence="9" type="ordered locus">Clocl_2770</name>
</gene>
<dbReference type="SUPFAM" id="SSF46785">
    <property type="entry name" value="Winged helix' DNA-binding domain"/>
    <property type="match status" value="1"/>
</dbReference>
<keyword evidence="3 6" id="KW-0346">Stress response</keyword>
<accession>G8M314</accession>
<proteinExistence type="inferred from homology"/>
<keyword evidence="7" id="KW-0175">Coiled coil</keyword>
<evidence type="ECO:0000256" key="6">
    <source>
        <dbReference type="HAMAP-Rule" id="MF_00081"/>
    </source>
</evidence>
<keyword evidence="2 6" id="KW-0805">Transcription regulation</keyword>
<keyword evidence="10" id="KW-1185">Reference proteome</keyword>
<dbReference type="Proteomes" id="UP000005435">
    <property type="component" value="Chromosome"/>
</dbReference>
<organism evidence="9 10">
    <name type="scientific">Acetivibrio clariflavus (strain DSM 19732 / NBRC 101661 / EBR45)</name>
    <name type="common">Clostridium clariflavum</name>
    <dbReference type="NCBI Taxonomy" id="720554"/>
    <lineage>
        <taxon>Bacteria</taxon>
        <taxon>Bacillati</taxon>
        <taxon>Bacillota</taxon>
        <taxon>Clostridia</taxon>
        <taxon>Eubacteriales</taxon>
        <taxon>Oscillospiraceae</taxon>
        <taxon>Acetivibrio</taxon>
    </lineage>
</organism>
<evidence type="ECO:0000313" key="9">
    <source>
        <dbReference type="EMBL" id="AEV69323.1"/>
    </source>
</evidence>
<evidence type="ECO:0000313" key="10">
    <source>
        <dbReference type="Proteomes" id="UP000005435"/>
    </source>
</evidence>
<dbReference type="InterPro" id="IPR002571">
    <property type="entry name" value="HrcA"/>
</dbReference>
<dbReference type="InterPro" id="IPR023120">
    <property type="entry name" value="WHTH_transcript_rep_HrcA_IDD"/>
</dbReference>
<dbReference type="AlphaFoldDB" id="G8M314"/>
<protein>
    <recommendedName>
        <fullName evidence="6">Heat-inducible transcription repressor HrcA</fullName>
    </recommendedName>
</protein>
<sequence length="374" mass="41674">MMFLDDRKKMILHAIIDDYISTAEPIGSRSVSKRHELGLSSATIRNEMSDLEEMGYLIQPHTSAGRIPSDKGYRFYVDQLMKTCELTVDEINAMKSEMETKINELSQLLRKASATISRFTKYTSMASLPESKKSVLKAVQVVPIEKGSALVVVVTNAGIVKNTLIKIPETVSPDFLIRVSNIINEKLCGLTLEKINIEVIREIEILIGSPQEVLMPVLNGVTECINQIDQAEVYLEGTANILNHPEFKDIGKAREFLNMIDTKNVLILLLKNMRETNADGVSIRIGRENVIEEMWDCSVITATYSLGRVVVGTIGIIGPMRMEYARVLAALNYVRKKINEEIAKIIGFDTNYKELTSDSNITKGGLKDSNGEKG</sequence>
<dbReference type="Pfam" id="PF01628">
    <property type="entry name" value="HrcA"/>
    <property type="match status" value="1"/>
</dbReference>
<keyword evidence="4 6" id="KW-0804">Transcription</keyword>
<evidence type="ECO:0000256" key="5">
    <source>
        <dbReference type="ARBA" id="ARBA00055319"/>
    </source>
</evidence>
<dbReference type="InterPro" id="IPR036390">
    <property type="entry name" value="WH_DNA-bd_sf"/>
</dbReference>
<dbReference type="GO" id="GO:0045892">
    <property type="term" value="P:negative regulation of DNA-templated transcription"/>
    <property type="evidence" value="ECO:0007669"/>
    <property type="project" value="UniProtKB-UniRule"/>
</dbReference>
<name>G8M314_ACECE</name>
<dbReference type="eggNOG" id="COG1420">
    <property type="taxonomic scope" value="Bacteria"/>
</dbReference>
<dbReference type="HOGENOM" id="CLU_050019_1_0_9"/>
<dbReference type="Gene3D" id="3.30.450.40">
    <property type="match status" value="1"/>
</dbReference>
<evidence type="ECO:0000256" key="1">
    <source>
        <dbReference type="ARBA" id="ARBA00022491"/>
    </source>
</evidence>
<dbReference type="STRING" id="720554.Clocl_2770"/>
<dbReference type="PANTHER" id="PTHR34824">
    <property type="entry name" value="HEAT-INDUCIBLE TRANSCRIPTION REPRESSOR HRCA"/>
    <property type="match status" value="1"/>
</dbReference>
<keyword evidence="1 6" id="KW-0678">Repressor</keyword>
<dbReference type="Gene3D" id="1.10.10.10">
    <property type="entry name" value="Winged helix-like DNA-binding domain superfamily/Winged helix DNA-binding domain"/>
    <property type="match status" value="1"/>
</dbReference>
<evidence type="ECO:0000256" key="4">
    <source>
        <dbReference type="ARBA" id="ARBA00023163"/>
    </source>
</evidence>
<dbReference type="PIRSF" id="PIRSF005485">
    <property type="entry name" value="HrcA"/>
    <property type="match status" value="1"/>
</dbReference>
<dbReference type="InterPro" id="IPR036388">
    <property type="entry name" value="WH-like_DNA-bd_sf"/>
</dbReference>
<dbReference type="PANTHER" id="PTHR34824:SF1">
    <property type="entry name" value="HEAT-INDUCIBLE TRANSCRIPTION REPRESSOR HRCA"/>
    <property type="match status" value="1"/>
</dbReference>